<dbReference type="AlphaFoldDB" id="A0AAD3CQ34"/>
<proteinExistence type="predicted"/>
<reference evidence="1 2" key="1">
    <citation type="journal article" date="2021" name="Sci. Rep.">
        <title>The genome of the diatom Chaetoceros tenuissimus carries an ancient integrated fragment of an extant virus.</title>
        <authorList>
            <person name="Hongo Y."/>
            <person name="Kimura K."/>
            <person name="Takaki Y."/>
            <person name="Yoshida Y."/>
            <person name="Baba S."/>
            <person name="Kobayashi G."/>
            <person name="Nagasaki K."/>
            <person name="Hano T."/>
            <person name="Tomaru Y."/>
        </authorList>
    </citation>
    <scope>NUCLEOTIDE SEQUENCE [LARGE SCALE GENOMIC DNA]</scope>
    <source>
        <strain evidence="1 2">NIES-3715</strain>
    </source>
</reference>
<evidence type="ECO:0000313" key="2">
    <source>
        <dbReference type="Proteomes" id="UP001054902"/>
    </source>
</evidence>
<dbReference type="Proteomes" id="UP001054902">
    <property type="component" value="Unassembled WGS sequence"/>
</dbReference>
<dbReference type="Pfam" id="PF04134">
    <property type="entry name" value="DCC1-like"/>
    <property type="match status" value="1"/>
</dbReference>
<accession>A0AAD3CQ34</accession>
<keyword evidence="2" id="KW-1185">Reference proteome</keyword>
<comment type="caution">
    <text evidence="1">The sequence shown here is derived from an EMBL/GenBank/DDBJ whole genome shotgun (WGS) entry which is preliminary data.</text>
</comment>
<dbReference type="InterPro" id="IPR052927">
    <property type="entry name" value="DCC_oxidoreductase"/>
</dbReference>
<gene>
    <name evidence="1" type="ORF">CTEN210_06225</name>
</gene>
<dbReference type="EMBL" id="BLLK01000038">
    <property type="protein sequence ID" value="GFH49749.1"/>
    <property type="molecule type" value="Genomic_DNA"/>
</dbReference>
<dbReference type="InterPro" id="IPR007263">
    <property type="entry name" value="DCC1-like"/>
</dbReference>
<dbReference type="PANTHER" id="PTHR33639:SF2">
    <property type="entry name" value="DUF393 DOMAIN-CONTAINING PROTEIN"/>
    <property type="match status" value="1"/>
</dbReference>
<dbReference type="GO" id="GO:0015035">
    <property type="term" value="F:protein-disulfide reductase activity"/>
    <property type="evidence" value="ECO:0007669"/>
    <property type="project" value="InterPro"/>
</dbReference>
<protein>
    <recommendedName>
        <fullName evidence="3">Thiol-disulfide oxidoreductase DCC</fullName>
    </recommendedName>
</protein>
<organism evidence="1 2">
    <name type="scientific">Chaetoceros tenuissimus</name>
    <dbReference type="NCBI Taxonomy" id="426638"/>
    <lineage>
        <taxon>Eukaryota</taxon>
        <taxon>Sar</taxon>
        <taxon>Stramenopiles</taxon>
        <taxon>Ochrophyta</taxon>
        <taxon>Bacillariophyta</taxon>
        <taxon>Coscinodiscophyceae</taxon>
        <taxon>Chaetocerotophycidae</taxon>
        <taxon>Chaetocerotales</taxon>
        <taxon>Chaetocerotaceae</taxon>
        <taxon>Chaetoceros</taxon>
    </lineage>
</organism>
<evidence type="ECO:0000313" key="1">
    <source>
        <dbReference type="EMBL" id="GFH49749.1"/>
    </source>
</evidence>
<evidence type="ECO:0008006" key="3">
    <source>
        <dbReference type="Google" id="ProtNLM"/>
    </source>
</evidence>
<sequence>MNALQRRNIIFQTLKHLNSIGARNLQTSQMTTRLPLTTRLLHNSMLKNDNNRVEFPAVGNQSLFHPQQYRCFSTAGSTVAKEDASSEISTKLAEKAFEEDDRPIILFDGVCNFCNSSVNFIIDHDEHAKFRFTFIQGPLGKSLLMKHGKDVNDLSSMVLVTKEGNAYFKSDAVLKISNDLDGYMYPMLANIGAWVPSFLRDHAYTLIAENRYRFLGKKDECRLDHVSKLRERFVE</sequence>
<dbReference type="PANTHER" id="PTHR33639">
    <property type="entry name" value="THIOL-DISULFIDE OXIDOREDUCTASE DCC"/>
    <property type="match status" value="1"/>
</dbReference>
<name>A0AAD3CQ34_9STRA</name>